<dbReference type="RefSeq" id="WP_107376494.1">
    <property type="nucleotide sequence ID" value="NZ_CP045927.1"/>
</dbReference>
<feature type="binding site" evidence="6">
    <location>
        <position position="109"/>
    </location>
    <ligand>
        <name>anthranilate</name>
        <dbReference type="ChEBI" id="CHEBI:16567"/>
        <label>1</label>
    </ligand>
</feature>
<dbReference type="Proteomes" id="UP000646308">
    <property type="component" value="Unassembled WGS sequence"/>
</dbReference>
<dbReference type="GO" id="GO:0005829">
    <property type="term" value="C:cytosol"/>
    <property type="evidence" value="ECO:0007669"/>
    <property type="project" value="TreeGrafter"/>
</dbReference>
<dbReference type="SUPFAM" id="SSF47648">
    <property type="entry name" value="Nucleoside phosphorylase/phosphoribosyltransferase N-terminal domain"/>
    <property type="match status" value="1"/>
</dbReference>
<keyword evidence="3 6" id="KW-0479">Metal-binding</keyword>
<dbReference type="Pfam" id="PF00591">
    <property type="entry name" value="Glycos_transf_3"/>
    <property type="match status" value="1"/>
</dbReference>
<dbReference type="GeneID" id="57692507"/>
<organism evidence="8 9">
    <name type="scientific">Staphylococcus agnetis</name>
    <dbReference type="NCBI Taxonomy" id="985762"/>
    <lineage>
        <taxon>Bacteria</taxon>
        <taxon>Bacillati</taxon>
        <taxon>Bacillota</taxon>
        <taxon>Bacilli</taxon>
        <taxon>Bacillales</taxon>
        <taxon>Staphylococcaceae</taxon>
        <taxon>Staphylococcus</taxon>
    </lineage>
</organism>
<comment type="caution">
    <text evidence="6">Lacks conserved residue(s) required for the propagation of feature annotation.</text>
</comment>
<name>A0AAW9YVC4_9STAP</name>
<dbReference type="InterPro" id="IPR005940">
    <property type="entry name" value="Anthranilate_Pribosyl_Tfrase"/>
</dbReference>
<sequence length="338" mass="36668">MRLLDTLRQNQSLSEQDIHTFVQTLLSEDVLLHDKVTLLKAYTKKGETADELYHLTAKLIQTTYHPQPEYSGSMCVCGTGGDGSNSFNISTTVSFIVAAAGVSVVKHGNKSVTSQSGSVDVLHALGISTTPVNNVPKQLTETNLAFVSATTAYPIMKQLQPVRKSIQHPTIFNIVGPMINPFKLDYQVMGIYDPHRIAITAETLLRLGRKKAIVMHGAGGMDEATLSGDNLIYEVNEGQVTSYTLNATELGLRSADNSELRGGTPEENKALMLSILKGANTSVCRDVVILNAAIALYVAEKAINFQDGVIQAAQLIQSGQAYRQYLKMVKESEHESVG</sequence>
<keyword evidence="5 6" id="KW-0057">Aromatic amino acid biosynthesis</keyword>
<comment type="pathway">
    <text evidence="6">Amino-acid biosynthesis; L-tryptophan biosynthesis; L-tryptophan from chorismate: step 2/5.</text>
</comment>
<reference evidence="8" key="1">
    <citation type="submission" date="2019-11" db="EMBL/GenBank/DDBJ databases">
        <title>Whole genome comparisons of Staphylococcus agnetis isolates from cattle and chickens.</title>
        <authorList>
            <person name="Rhoads D."/>
            <person name="Shwani A."/>
            <person name="Adkins P."/>
            <person name="Calcutt M."/>
            <person name="Middleton J."/>
        </authorList>
    </citation>
    <scope>NUCLEOTIDE SEQUENCE</scope>
    <source>
        <strain evidence="8">1387</strain>
    </source>
</reference>
<dbReference type="EC" id="2.4.2.18" evidence="6"/>
<feature type="binding site" evidence="6">
    <location>
        <position position="78"/>
    </location>
    <ligand>
        <name>anthranilate</name>
        <dbReference type="ChEBI" id="CHEBI:16567"/>
        <label>1</label>
    </ligand>
</feature>
<comment type="subunit">
    <text evidence="6">Homodimer.</text>
</comment>
<gene>
    <name evidence="6 8" type="primary">trpD</name>
    <name evidence="8" type="ORF">GLV84_07910</name>
</gene>
<keyword evidence="2 6" id="KW-0808">Transferase</keyword>
<evidence type="ECO:0000256" key="3">
    <source>
        <dbReference type="ARBA" id="ARBA00022723"/>
    </source>
</evidence>
<evidence type="ECO:0000256" key="2">
    <source>
        <dbReference type="ARBA" id="ARBA00022679"/>
    </source>
</evidence>
<accession>A0AAW9YVC4</accession>
<dbReference type="AlphaFoldDB" id="A0AAW9YVC4"/>
<comment type="function">
    <text evidence="6">Catalyzes the transfer of the phosphoribosyl group of 5-phosphorylribose-1-pyrophosphate (PRPP) to anthranilate to yield N-(5'-phosphoribosyl)-anthranilate (PRA).</text>
</comment>
<keyword evidence="6" id="KW-0460">Magnesium</keyword>
<evidence type="ECO:0000256" key="6">
    <source>
        <dbReference type="HAMAP-Rule" id="MF_00211"/>
    </source>
</evidence>
<keyword evidence="6" id="KW-0028">Amino-acid biosynthesis</keyword>
<keyword evidence="1 6" id="KW-0328">Glycosyltransferase</keyword>
<dbReference type="GO" id="GO:0000162">
    <property type="term" value="P:L-tryptophan biosynthetic process"/>
    <property type="evidence" value="ECO:0007669"/>
    <property type="project" value="UniProtKB-UniRule"/>
</dbReference>
<dbReference type="PANTHER" id="PTHR43285">
    <property type="entry name" value="ANTHRANILATE PHOSPHORIBOSYLTRANSFERASE"/>
    <property type="match status" value="1"/>
</dbReference>
<feature type="binding site" evidence="6">
    <location>
        <position position="90"/>
    </location>
    <ligand>
        <name>Mg(2+)</name>
        <dbReference type="ChEBI" id="CHEBI:18420"/>
        <label>1</label>
    </ligand>
</feature>
<feature type="binding site" evidence="6">
    <location>
        <position position="86"/>
    </location>
    <ligand>
        <name>5-phospho-alpha-D-ribose 1-diphosphate</name>
        <dbReference type="ChEBI" id="CHEBI:58017"/>
    </ligand>
</feature>
<comment type="caution">
    <text evidence="8">The sequence shown here is derived from an EMBL/GenBank/DDBJ whole genome shotgun (WGS) entry which is preliminary data.</text>
</comment>
<protein>
    <recommendedName>
        <fullName evidence="6">Anthranilate phosphoribosyltransferase</fullName>
        <ecNumber evidence="6">2.4.2.18</ecNumber>
    </recommendedName>
</protein>
<dbReference type="InterPro" id="IPR000312">
    <property type="entry name" value="Glycosyl_Trfase_fam3"/>
</dbReference>
<evidence type="ECO:0000256" key="4">
    <source>
        <dbReference type="ARBA" id="ARBA00022822"/>
    </source>
</evidence>
<dbReference type="NCBIfam" id="TIGR01245">
    <property type="entry name" value="trpD"/>
    <property type="match status" value="1"/>
</dbReference>
<comment type="catalytic activity">
    <reaction evidence="6">
        <text>N-(5-phospho-beta-D-ribosyl)anthranilate + diphosphate = 5-phospho-alpha-D-ribose 1-diphosphate + anthranilate</text>
        <dbReference type="Rhea" id="RHEA:11768"/>
        <dbReference type="ChEBI" id="CHEBI:16567"/>
        <dbReference type="ChEBI" id="CHEBI:18277"/>
        <dbReference type="ChEBI" id="CHEBI:33019"/>
        <dbReference type="ChEBI" id="CHEBI:58017"/>
        <dbReference type="EC" id="2.4.2.18"/>
    </reaction>
</comment>
<evidence type="ECO:0000256" key="1">
    <source>
        <dbReference type="ARBA" id="ARBA00022676"/>
    </source>
</evidence>
<feature type="domain" description="Glycosyl transferase family 3" evidence="7">
    <location>
        <begin position="76"/>
        <end position="322"/>
    </location>
</feature>
<feature type="binding site" evidence="6">
    <location>
        <begin position="81"/>
        <end position="82"/>
    </location>
    <ligand>
        <name>5-phospho-alpha-D-ribose 1-diphosphate</name>
        <dbReference type="ChEBI" id="CHEBI:58017"/>
    </ligand>
</feature>
<evidence type="ECO:0000313" key="9">
    <source>
        <dbReference type="Proteomes" id="UP000646308"/>
    </source>
</evidence>
<dbReference type="InterPro" id="IPR036320">
    <property type="entry name" value="Glycosyl_Trfase_fam3_N_dom_sf"/>
</dbReference>
<dbReference type="PANTHER" id="PTHR43285:SF2">
    <property type="entry name" value="ANTHRANILATE PHOSPHORIBOSYLTRANSFERASE"/>
    <property type="match status" value="1"/>
</dbReference>
<feature type="binding site" evidence="6">
    <location>
        <position position="78"/>
    </location>
    <ligand>
        <name>5-phospho-alpha-D-ribose 1-diphosphate</name>
        <dbReference type="ChEBI" id="CHEBI:58017"/>
    </ligand>
</feature>
<dbReference type="EMBL" id="WMFL01000079">
    <property type="protein sequence ID" value="NJI02750.1"/>
    <property type="molecule type" value="Genomic_DNA"/>
</dbReference>
<evidence type="ECO:0000256" key="5">
    <source>
        <dbReference type="ARBA" id="ARBA00023141"/>
    </source>
</evidence>
<feature type="binding site" evidence="6">
    <location>
        <position position="118"/>
    </location>
    <ligand>
        <name>5-phospho-alpha-D-ribose 1-diphosphate</name>
        <dbReference type="ChEBI" id="CHEBI:58017"/>
    </ligand>
</feature>
<comment type="cofactor">
    <cofactor evidence="6">
        <name>Mg(2+)</name>
        <dbReference type="ChEBI" id="CHEBI:18420"/>
    </cofactor>
    <text evidence="6">Binds 2 magnesium ions per monomer.</text>
</comment>
<feature type="binding site" evidence="6">
    <location>
        <position position="223"/>
    </location>
    <ligand>
        <name>Mg(2+)</name>
        <dbReference type="ChEBI" id="CHEBI:18420"/>
        <label>2</label>
    </ligand>
</feature>
<dbReference type="GO" id="GO:0000287">
    <property type="term" value="F:magnesium ion binding"/>
    <property type="evidence" value="ECO:0007669"/>
    <property type="project" value="UniProtKB-UniRule"/>
</dbReference>
<dbReference type="SUPFAM" id="SSF52418">
    <property type="entry name" value="Nucleoside phosphorylase/phosphoribosyltransferase catalytic domain"/>
    <property type="match status" value="1"/>
</dbReference>
<comment type="similarity">
    <text evidence="6">Belongs to the anthranilate phosphoribosyltransferase family.</text>
</comment>
<feature type="binding site" evidence="6">
    <location>
        <begin position="88"/>
        <end position="91"/>
    </location>
    <ligand>
        <name>5-phospho-alpha-D-ribose 1-diphosphate</name>
        <dbReference type="ChEBI" id="CHEBI:58017"/>
    </ligand>
</feature>
<proteinExistence type="inferred from homology"/>
<dbReference type="GO" id="GO:0004048">
    <property type="term" value="F:anthranilate phosphoribosyltransferase activity"/>
    <property type="evidence" value="ECO:0007669"/>
    <property type="project" value="UniProtKB-UniRule"/>
</dbReference>
<dbReference type="InterPro" id="IPR035902">
    <property type="entry name" value="Nuc_phospho_transferase"/>
</dbReference>
<evidence type="ECO:0000259" key="7">
    <source>
        <dbReference type="Pfam" id="PF00591"/>
    </source>
</evidence>
<keyword evidence="4 6" id="KW-0822">Tryptophan biosynthesis</keyword>
<feature type="binding site" evidence="6">
    <location>
        <position position="163"/>
    </location>
    <ligand>
        <name>anthranilate</name>
        <dbReference type="ChEBI" id="CHEBI:16567"/>
        <label>2</label>
    </ligand>
</feature>
<dbReference type="HAMAP" id="MF_00211">
    <property type="entry name" value="TrpD"/>
    <property type="match status" value="1"/>
</dbReference>
<evidence type="ECO:0000313" key="8">
    <source>
        <dbReference type="EMBL" id="NJI02750.1"/>
    </source>
</evidence>
<dbReference type="Gene3D" id="3.40.1030.10">
    <property type="entry name" value="Nucleoside phosphorylase/phosphoribosyltransferase catalytic domain"/>
    <property type="match status" value="1"/>
</dbReference>
<feature type="binding site" evidence="6">
    <location>
        <position position="222"/>
    </location>
    <ligand>
        <name>Mg(2+)</name>
        <dbReference type="ChEBI" id="CHEBI:18420"/>
        <label>2</label>
    </ligand>
</feature>
<feature type="binding site" evidence="6">
    <location>
        <position position="223"/>
    </location>
    <ligand>
        <name>Mg(2+)</name>
        <dbReference type="ChEBI" id="CHEBI:18420"/>
        <label>1</label>
    </ligand>
</feature>
<feature type="binding site" evidence="6">
    <location>
        <begin position="106"/>
        <end position="114"/>
    </location>
    <ligand>
        <name>5-phospho-alpha-D-ribose 1-diphosphate</name>
        <dbReference type="ChEBI" id="CHEBI:58017"/>
    </ligand>
</feature>
<dbReference type="Gene3D" id="1.20.970.10">
    <property type="entry name" value="Transferase, Pyrimidine Nucleoside Phosphorylase, Chain C"/>
    <property type="match status" value="1"/>
</dbReference>